<proteinExistence type="predicted"/>
<keyword evidence="2" id="KW-1185">Reference proteome</keyword>
<dbReference type="RefSeq" id="WP_184523262.1">
    <property type="nucleotide sequence ID" value="NZ_JACHGK010000002.1"/>
</dbReference>
<sequence length="120" mass="14376">MNDALDFDQMKANLLAENIRGFFEYVQKSYRENNTNLSHPDQLYRLKNLVEEFKLNIIADELLRINRFLFDEKYTTELVNDFRRAIAIIGEYIDINKDELFIFTPRLHTLRSMCDSFTNI</sequence>
<accession>A0A7X0LTW5</accession>
<protein>
    <submittedName>
        <fullName evidence="1">Uncharacterized protein</fullName>
    </submittedName>
</protein>
<dbReference type="AlphaFoldDB" id="A0A7X0LTW5"/>
<gene>
    <name evidence="1" type="ORF">HNR53_000919</name>
</gene>
<organism evidence="1 2">
    <name type="scientific">Bacillus benzoevorans</name>
    <dbReference type="NCBI Taxonomy" id="1456"/>
    <lineage>
        <taxon>Bacteria</taxon>
        <taxon>Bacillati</taxon>
        <taxon>Bacillota</taxon>
        <taxon>Bacilli</taxon>
        <taxon>Bacillales</taxon>
        <taxon>Bacillaceae</taxon>
        <taxon>Bacillus</taxon>
    </lineage>
</organism>
<reference evidence="1 2" key="1">
    <citation type="submission" date="2020-08" db="EMBL/GenBank/DDBJ databases">
        <title>Genomic Encyclopedia of Type Strains, Phase IV (KMG-IV): sequencing the most valuable type-strain genomes for metagenomic binning, comparative biology and taxonomic classification.</title>
        <authorList>
            <person name="Goeker M."/>
        </authorList>
    </citation>
    <scope>NUCLEOTIDE SEQUENCE [LARGE SCALE GENOMIC DNA]</scope>
    <source>
        <strain evidence="1 2">DSM 5391</strain>
    </source>
</reference>
<comment type="caution">
    <text evidence="1">The sequence shown here is derived from an EMBL/GenBank/DDBJ whole genome shotgun (WGS) entry which is preliminary data.</text>
</comment>
<evidence type="ECO:0000313" key="2">
    <source>
        <dbReference type="Proteomes" id="UP000531594"/>
    </source>
</evidence>
<dbReference type="Proteomes" id="UP000531594">
    <property type="component" value="Unassembled WGS sequence"/>
</dbReference>
<name>A0A7X0LTW5_9BACI</name>
<dbReference type="EMBL" id="JACHGK010000002">
    <property type="protein sequence ID" value="MBB6444311.1"/>
    <property type="molecule type" value="Genomic_DNA"/>
</dbReference>
<evidence type="ECO:0000313" key="1">
    <source>
        <dbReference type="EMBL" id="MBB6444311.1"/>
    </source>
</evidence>